<proteinExistence type="predicted"/>
<dbReference type="InterPro" id="IPR008792">
    <property type="entry name" value="PQQD"/>
</dbReference>
<reference evidence="1 2" key="1">
    <citation type="journal article" date="2019" name="Microb. Cell Fact.">
        <title>Exploring novel herbicidin analogues by transcriptional regulator overexpression and MS/MS molecular networking.</title>
        <authorList>
            <person name="Shi Y."/>
            <person name="Gu R."/>
            <person name="Li Y."/>
            <person name="Wang X."/>
            <person name="Ren W."/>
            <person name="Li X."/>
            <person name="Wang L."/>
            <person name="Xie Y."/>
            <person name="Hong B."/>
        </authorList>
    </citation>
    <scope>NUCLEOTIDE SEQUENCE [LARGE SCALE GENOMIC DNA]</scope>
    <source>
        <strain evidence="1 2">US-43</strain>
    </source>
</reference>
<comment type="caution">
    <text evidence="1">The sequence shown here is derived from an EMBL/GenBank/DDBJ whole genome shotgun (WGS) entry which is preliminary data.</text>
</comment>
<organism evidence="1 2">
    <name type="scientific">Streptomyces mobaraensis</name>
    <name type="common">Streptoverticillium mobaraense</name>
    <dbReference type="NCBI Taxonomy" id="35621"/>
    <lineage>
        <taxon>Bacteria</taxon>
        <taxon>Bacillati</taxon>
        <taxon>Actinomycetota</taxon>
        <taxon>Actinomycetes</taxon>
        <taxon>Kitasatosporales</taxon>
        <taxon>Streptomycetaceae</taxon>
        <taxon>Streptomyces</taxon>
    </lineage>
</organism>
<dbReference type="InterPro" id="IPR041881">
    <property type="entry name" value="PqqD_sf"/>
</dbReference>
<keyword evidence="2" id="KW-1185">Reference proteome</keyword>
<dbReference type="RefSeq" id="WP_152264017.1">
    <property type="nucleotide sequence ID" value="NZ_JBFADJ010000058.1"/>
</dbReference>
<dbReference type="OrthoDB" id="5195143at2"/>
<dbReference type="NCBIfam" id="NF033530">
    <property type="entry name" value="lasso_PqqD_Strm"/>
    <property type="match status" value="1"/>
</dbReference>
<dbReference type="Gene3D" id="1.10.10.1150">
    <property type="entry name" value="Coenzyme PQQ synthesis protein D (PqqD)"/>
    <property type="match status" value="1"/>
</dbReference>
<name>A0A5N5W6I0_STRMB</name>
<sequence length="85" mass="9092">MALHLRPDVSTTDTEYGTVLLDEATGRYWQLNATASLALRTLLAGGTVDQAADALTEGYAVDAERARADVERLLTGMRAAKVVRG</sequence>
<accession>A0A5N5W6I0</accession>
<evidence type="ECO:0000313" key="1">
    <source>
        <dbReference type="EMBL" id="KAB7843607.1"/>
    </source>
</evidence>
<dbReference type="AlphaFoldDB" id="A0A5N5W6I0"/>
<protein>
    <submittedName>
        <fullName evidence="1">Lasso peptide biosynthesis PqqD family chaperone</fullName>
    </submittedName>
</protein>
<dbReference type="Proteomes" id="UP000327000">
    <property type="component" value="Unassembled WGS sequence"/>
</dbReference>
<dbReference type="EMBL" id="VOKX01000032">
    <property type="protein sequence ID" value="KAB7843607.1"/>
    <property type="molecule type" value="Genomic_DNA"/>
</dbReference>
<evidence type="ECO:0000313" key="2">
    <source>
        <dbReference type="Proteomes" id="UP000327000"/>
    </source>
</evidence>
<gene>
    <name evidence="1" type="ORF">FRZ00_16695</name>
</gene>
<dbReference type="Pfam" id="PF05402">
    <property type="entry name" value="PqqD"/>
    <property type="match status" value="1"/>
</dbReference>